<dbReference type="Proteomes" id="UP000887575">
    <property type="component" value="Unassembled WGS sequence"/>
</dbReference>
<feature type="chain" id="PRO_5042142847" evidence="1">
    <location>
        <begin position="29"/>
        <end position="537"/>
    </location>
</feature>
<dbReference type="PROSITE" id="PS51257">
    <property type="entry name" value="PROKAR_LIPOPROTEIN"/>
    <property type="match status" value="1"/>
</dbReference>
<keyword evidence="1" id="KW-0732">Signal</keyword>
<evidence type="ECO:0000313" key="2">
    <source>
        <dbReference type="Proteomes" id="UP000887575"/>
    </source>
</evidence>
<feature type="signal peptide" evidence="1">
    <location>
        <begin position="1"/>
        <end position="28"/>
    </location>
</feature>
<keyword evidence="2" id="KW-1185">Reference proteome</keyword>
<proteinExistence type="predicted"/>
<organism evidence="2 3">
    <name type="scientific">Mesorhabditis belari</name>
    <dbReference type="NCBI Taxonomy" id="2138241"/>
    <lineage>
        <taxon>Eukaryota</taxon>
        <taxon>Metazoa</taxon>
        <taxon>Ecdysozoa</taxon>
        <taxon>Nematoda</taxon>
        <taxon>Chromadorea</taxon>
        <taxon>Rhabditida</taxon>
        <taxon>Rhabditina</taxon>
        <taxon>Rhabditomorpha</taxon>
        <taxon>Rhabditoidea</taxon>
        <taxon>Rhabditidae</taxon>
        <taxon>Mesorhabditinae</taxon>
        <taxon>Mesorhabditis</taxon>
    </lineage>
</organism>
<dbReference type="AlphaFoldDB" id="A0AAF3FHB7"/>
<accession>A0AAF3FHB7</accession>
<evidence type="ECO:0000313" key="3">
    <source>
        <dbReference type="WBParaSite" id="MBELARI_LOCUS6202"/>
    </source>
</evidence>
<reference evidence="3" key="1">
    <citation type="submission" date="2024-02" db="UniProtKB">
        <authorList>
            <consortium name="WormBaseParasite"/>
        </authorList>
    </citation>
    <scope>IDENTIFICATION</scope>
</reference>
<dbReference type="WBParaSite" id="MBELARI_LOCUS6202">
    <property type="protein sequence ID" value="MBELARI_LOCUS6202"/>
    <property type="gene ID" value="MBELARI_LOCUS6202"/>
</dbReference>
<evidence type="ECO:0000256" key="1">
    <source>
        <dbReference type="SAM" id="SignalP"/>
    </source>
</evidence>
<name>A0AAF3FHB7_9BILA</name>
<sequence>MISRSAKRFPTPHTLFTVLAIVYGCVESVPKRGHEPWSVILCKFRDSNFEPRTTGWFKEWIGGRQNSDSIENYFYTISNGIYSIEGSNVTDWLKIPFSRNNILQQSLADPKLQLTNEKPFALYDKAKEVCINFAKENDFGMHRQKITVINQEQTAIYGKSNGVLLTPNLIFSSVLAHEMVHSMNIGHSYSDRNIQVFPYAERGEYDDKYDLMSTANAHMRPSTYGLAGPGLNGAHLDYLGWLPMNRVVYFGRDGRQNYTLRLSSLSVPHKNTNGWLLILIPYDRDDSQNVFTVEFRTPDAHDKGIGQPGVIIHQVRKIGAHYYSFLITHAQQEFNELTMDTEWVKFLHMSASGESQYVHLRVERINRKSRFADVKVISTFSPHTCLQGEFYKKIAPDDPLNKKKLAHVCLIGNRPVFPKHLEMQQRRARFFEKRRSYGQNECIDGYEWRALDAYDYVCVPHKRAKEIQVKLERKNVEKTAAKAEAVCSERLVKRSAFPNDNHCVPEIERAQIEQENRESLQFLRNPNFFNGVDTLNL</sequence>
<protein>
    <submittedName>
        <fullName evidence="3">Metalloendopeptidase</fullName>
    </submittedName>
</protein>